<protein>
    <recommendedName>
        <fullName evidence="3">PilZ domain-containing protein</fullName>
    </recommendedName>
</protein>
<reference evidence="1 2" key="1">
    <citation type="submission" date="2016-10" db="EMBL/GenBank/DDBJ databases">
        <authorList>
            <person name="de Groot N.N."/>
        </authorList>
    </citation>
    <scope>NUCLEOTIDE SEQUENCE [LARGE SCALE GENOMIC DNA]</scope>
    <source>
        <strain evidence="1 2">IBRC-M 10445</strain>
    </source>
</reference>
<evidence type="ECO:0000313" key="1">
    <source>
        <dbReference type="EMBL" id="SFK03776.1"/>
    </source>
</evidence>
<evidence type="ECO:0000313" key="2">
    <source>
        <dbReference type="Proteomes" id="UP000199445"/>
    </source>
</evidence>
<evidence type="ECO:0008006" key="3">
    <source>
        <dbReference type="Google" id="ProtNLM"/>
    </source>
</evidence>
<dbReference type="Proteomes" id="UP000199445">
    <property type="component" value="Unassembled WGS sequence"/>
</dbReference>
<dbReference type="RefSeq" id="WP_091705489.1">
    <property type="nucleotide sequence ID" value="NZ_BMYN01000005.1"/>
</dbReference>
<keyword evidence="2" id="KW-1185">Reference proteome</keyword>
<sequence>MYEQLPDIIARFRIRQGLFRKETVEAKLYELDGYGCVMKTDKIFEPGDTVVLDLIMDMPVDEISVEGLSGLVTEKQKHCSNFYYSIDFNKAGVPPTLGERLQRIVDVLAKKQTLRSRRNAEQTGNFKQFARYGTSAAAS</sequence>
<accession>A0A1I3WBH4</accession>
<gene>
    <name evidence="1" type="ORF">SAMN05216429_10979</name>
</gene>
<proteinExistence type="predicted"/>
<organism evidence="1 2">
    <name type="scientific">Marinobacter persicus</name>
    <dbReference type="NCBI Taxonomy" id="930118"/>
    <lineage>
        <taxon>Bacteria</taxon>
        <taxon>Pseudomonadati</taxon>
        <taxon>Pseudomonadota</taxon>
        <taxon>Gammaproteobacteria</taxon>
        <taxon>Pseudomonadales</taxon>
        <taxon>Marinobacteraceae</taxon>
        <taxon>Marinobacter</taxon>
    </lineage>
</organism>
<dbReference type="AlphaFoldDB" id="A0A1I3WBH4"/>
<dbReference type="OrthoDB" id="6371350at2"/>
<dbReference type="EMBL" id="FOSC01000009">
    <property type="protein sequence ID" value="SFK03776.1"/>
    <property type="molecule type" value="Genomic_DNA"/>
</dbReference>
<name>A0A1I3WBH4_9GAMM</name>